<organism evidence="2 3">
    <name type="scientific">Phyllostomus discolor</name>
    <name type="common">pale spear-nosed bat</name>
    <dbReference type="NCBI Taxonomy" id="89673"/>
    <lineage>
        <taxon>Eukaryota</taxon>
        <taxon>Metazoa</taxon>
        <taxon>Chordata</taxon>
        <taxon>Craniata</taxon>
        <taxon>Vertebrata</taxon>
        <taxon>Euteleostomi</taxon>
        <taxon>Mammalia</taxon>
        <taxon>Eutheria</taxon>
        <taxon>Laurasiatheria</taxon>
        <taxon>Chiroptera</taxon>
        <taxon>Yangochiroptera</taxon>
        <taxon>Phyllostomidae</taxon>
        <taxon>Phyllostominae</taxon>
        <taxon>Phyllostomus</taxon>
    </lineage>
</organism>
<feature type="compositionally biased region" description="Basic residues" evidence="1">
    <location>
        <begin position="96"/>
        <end position="108"/>
    </location>
</feature>
<protein>
    <submittedName>
        <fullName evidence="2">Uncharacterized protein</fullName>
    </submittedName>
</protein>
<evidence type="ECO:0000256" key="1">
    <source>
        <dbReference type="SAM" id="MobiDB-lite"/>
    </source>
</evidence>
<name>A0A833YBX0_9CHIR</name>
<proteinExistence type="predicted"/>
<reference evidence="2 3" key="1">
    <citation type="journal article" date="2020" name="Nature">
        <title>Six reference-quality genomes reveal evolution of bat adaptations.</title>
        <authorList>
            <person name="Jebb D."/>
            <person name="Huang Z."/>
            <person name="Pippel M."/>
            <person name="Hughes G.M."/>
            <person name="Lavrichenko K."/>
            <person name="Devanna P."/>
            <person name="Winkler S."/>
            <person name="Jermiin L.S."/>
            <person name="Skirmuntt E.C."/>
            <person name="Katzourakis A."/>
            <person name="Burkitt-Gray L."/>
            <person name="Ray D.A."/>
            <person name="Sullivan K.A.M."/>
            <person name="Roscito J.G."/>
            <person name="Kirilenko B.M."/>
            <person name="Davalos L.M."/>
            <person name="Corthals A.P."/>
            <person name="Power M.L."/>
            <person name="Jones G."/>
            <person name="Ransome R.D."/>
            <person name="Dechmann D.K.N."/>
            <person name="Locatelli A.G."/>
            <person name="Puechmaille S.J."/>
            <person name="Fedrigo O."/>
            <person name="Jarvis E.D."/>
            <person name="Hiller M."/>
            <person name="Vernes S.C."/>
            <person name="Myers E.W."/>
            <person name="Teeling E.C."/>
        </authorList>
    </citation>
    <scope>NUCLEOTIDE SEQUENCE [LARGE SCALE GENOMIC DNA]</scope>
    <source>
        <strain evidence="2">Bat1K_MPI-CBG_1</strain>
    </source>
</reference>
<dbReference type="Proteomes" id="UP000664940">
    <property type="component" value="Unassembled WGS sequence"/>
</dbReference>
<evidence type="ECO:0000313" key="2">
    <source>
        <dbReference type="EMBL" id="KAF6075012.1"/>
    </source>
</evidence>
<evidence type="ECO:0000313" key="3">
    <source>
        <dbReference type="Proteomes" id="UP000664940"/>
    </source>
</evidence>
<gene>
    <name evidence="2" type="ORF">HJG60_009413</name>
</gene>
<dbReference type="AlphaFoldDB" id="A0A833YBX0"/>
<feature type="compositionally biased region" description="Basic and acidic residues" evidence="1">
    <location>
        <begin position="41"/>
        <end position="53"/>
    </location>
</feature>
<sequence>MERPLLHCLVSHHGLPFMDKCKESQATCAADSETESLASVKEPRPSAHSEMGKHLGGSLGAGRQPSARNDCESDCAPGTSVGRQRIGHSTSLPKHTLNKGRRRGRGSTKARCSDLPQTCAEPAAERPAVQRTPQAGRQWALFLFQFQMLSDCCHVNLLPFALDWLIFERA</sequence>
<accession>A0A833YBX0</accession>
<feature type="region of interest" description="Disordered" evidence="1">
    <location>
        <begin position="32"/>
        <end position="117"/>
    </location>
</feature>
<dbReference type="EMBL" id="JABVXQ010000015">
    <property type="protein sequence ID" value="KAF6075012.1"/>
    <property type="molecule type" value="Genomic_DNA"/>
</dbReference>
<comment type="caution">
    <text evidence="2">The sequence shown here is derived from an EMBL/GenBank/DDBJ whole genome shotgun (WGS) entry which is preliminary data.</text>
</comment>